<dbReference type="InterPro" id="IPR001387">
    <property type="entry name" value="Cro/C1-type_HTH"/>
</dbReference>
<protein>
    <submittedName>
        <fullName evidence="2">Helix-turn-helix domain-containing protein</fullName>
    </submittedName>
</protein>
<dbReference type="Pfam" id="PF01381">
    <property type="entry name" value="HTH_3"/>
    <property type="match status" value="1"/>
</dbReference>
<organism evidence="2 3">
    <name type="scientific">Arthrobacter hankyongi</name>
    <dbReference type="NCBI Taxonomy" id="2904801"/>
    <lineage>
        <taxon>Bacteria</taxon>
        <taxon>Bacillati</taxon>
        <taxon>Actinomycetota</taxon>
        <taxon>Actinomycetes</taxon>
        <taxon>Micrococcales</taxon>
        <taxon>Micrococcaceae</taxon>
        <taxon>Arthrobacter</taxon>
    </lineage>
</organism>
<accession>A0ABS9L7A1</accession>
<sequence>MKQHRIRCGLSQEMLARNAGVGRSTVVDLERGRNVSLGTALKVLSQLDMGLGVAGPEAASALFWTADQAAREIKRELRHGDRDFAMRILVMAADYFDGLGPADRRLFLAEPSSTGRKRWDALLARTLAYKCRRHGMEPPAWTKVPPLPSKWYATPRRRISQAWKQRMAENTPAEFAEANIVFDARNLDAA</sequence>
<dbReference type="EMBL" id="JAKLTQ010000007">
    <property type="protein sequence ID" value="MCG2622539.1"/>
    <property type="molecule type" value="Genomic_DNA"/>
</dbReference>
<dbReference type="PROSITE" id="PS50943">
    <property type="entry name" value="HTH_CROC1"/>
    <property type="match status" value="1"/>
</dbReference>
<reference evidence="2" key="1">
    <citation type="submission" date="2022-01" db="EMBL/GenBank/DDBJ databases">
        <authorList>
            <person name="Jo J.-H."/>
            <person name="Im W.-T."/>
        </authorList>
    </citation>
    <scope>NUCLEOTIDE SEQUENCE</scope>
    <source>
        <strain evidence="2">I2-34</strain>
    </source>
</reference>
<evidence type="ECO:0000259" key="1">
    <source>
        <dbReference type="PROSITE" id="PS50943"/>
    </source>
</evidence>
<dbReference type="SMART" id="SM00530">
    <property type="entry name" value="HTH_XRE"/>
    <property type="match status" value="1"/>
</dbReference>
<dbReference type="Proteomes" id="UP001165368">
    <property type="component" value="Unassembled WGS sequence"/>
</dbReference>
<dbReference type="SUPFAM" id="SSF47413">
    <property type="entry name" value="lambda repressor-like DNA-binding domains"/>
    <property type="match status" value="1"/>
</dbReference>
<name>A0ABS9L7A1_9MICC</name>
<feature type="domain" description="HTH cro/C1-type" evidence="1">
    <location>
        <begin position="1"/>
        <end position="54"/>
    </location>
</feature>
<evidence type="ECO:0000313" key="2">
    <source>
        <dbReference type="EMBL" id="MCG2622539.1"/>
    </source>
</evidence>
<keyword evidence="3" id="KW-1185">Reference proteome</keyword>
<dbReference type="Gene3D" id="1.10.260.40">
    <property type="entry name" value="lambda repressor-like DNA-binding domains"/>
    <property type="match status" value="1"/>
</dbReference>
<proteinExistence type="predicted"/>
<gene>
    <name evidence="2" type="ORF">LVY72_11505</name>
</gene>
<comment type="caution">
    <text evidence="2">The sequence shown here is derived from an EMBL/GenBank/DDBJ whole genome shotgun (WGS) entry which is preliminary data.</text>
</comment>
<dbReference type="CDD" id="cd00093">
    <property type="entry name" value="HTH_XRE"/>
    <property type="match status" value="1"/>
</dbReference>
<evidence type="ECO:0000313" key="3">
    <source>
        <dbReference type="Proteomes" id="UP001165368"/>
    </source>
</evidence>
<dbReference type="InterPro" id="IPR010982">
    <property type="entry name" value="Lambda_DNA-bd_dom_sf"/>
</dbReference>